<keyword evidence="1" id="KW-0479">Metal-binding</keyword>
<dbReference type="GO" id="GO:0050313">
    <property type="term" value="F:sulfur dioxygenase activity"/>
    <property type="evidence" value="ECO:0007669"/>
    <property type="project" value="InterPro"/>
</dbReference>
<dbReference type="InterPro" id="IPR001279">
    <property type="entry name" value="Metallo-B-lactamas"/>
</dbReference>
<comment type="caution">
    <text evidence="3">The sequence shown here is derived from an EMBL/GenBank/DDBJ whole genome shotgun (WGS) entry which is preliminary data.</text>
</comment>
<dbReference type="EMBL" id="SPOF01000033">
    <property type="protein sequence ID" value="TIB10167.1"/>
    <property type="molecule type" value="Genomic_DNA"/>
</dbReference>
<dbReference type="Proteomes" id="UP000306954">
    <property type="component" value="Unassembled WGS sequence"/>
</dbReference>
<gene>
    <name evidence="3" type="ORF">E3P90_02953</name>
</gene>
<dbReference type="InterPro" id="IPR036866">
    <property type="entry name" value="RibonucZ/Hydroxyglut_hydro"/>
</dbReference>
<dbReference type="GO" id="GO:0046872">
    <property type="term" value="F:metal ion binding"/>
    <property type="evidence" value="ECO:0007669"/>
    <property type="project" value="UniProtKB-KW"/>
</dbReference>
<name>A0A4T0H803_WALIC</name>
<dbReference type="PANTHER" id="PTHR43084:SF1">
    <property type="entry name" value="PERSULFIDE DIOXYGENASE ETHE1, MITOCHONDRIAL"/>
    <property type="match status" value="1"/>
</dbReference>
<dbReference type="PANTHER" id="PTHR43084">
    <property type="entry name" value="PERSULFIDE DIOXYGENASE ETHE1"/>
    <property type="match status" value="1"/>
</dbReference>
<dbReference type="Gene3D" id="3.60.15.10">
    <property type="entry name" value="Ribonuclease Z/Hydroxyacylglutathione hydrolase-like"/>
    <property type="match status" value="1"/>
</dbReference>
<dbReference type="GO" id="GO:0070813">
    <property type="term" value="P:hydrogen sulfide metabolic process"/>
    <property type="evidence" value="ECO:0007669"/>
    <property type="project" value="TreeGrafter"/>
</dbReference>
<proteinExistence type="predicted"/>
<evidence type="ECO:0000313" key="3">
    <source>
        <dbReference type="EMBL" id="TIB10167.1"/>
    </source>
</evidence>
<accession>A0A4T0H803</accession>
<dbReference type="Pfam" id="PF00753">
    <property type="entry name" value="Lactamase_B"/>
    <property type="match status" value="1"/>
</dbReference>
<dbReference type="InterPro" id="IPR044528">
    <property type="entry name" value="POD-like_MBL-fold"/>
</dbReference>
<dbReference type="CDD" id="cd07724">
    <property type="entry name" value="POD-like_MBL-fold"/>
    <property type="match status" value="1"/>
</dbReference>
<reference evidence="3 4" key="1">
    <citation type="submission" date="2019-03" db="EMBL/GenBank/DDBJ databases">
        <title>Sequencing 23 genomes of Wallemia ichthyophaga.</title>
        <authorList>
            <person name="Gostincar C."/>
        </authorList>
    </citation>
    <scope>NUCLEOTIDE SEQUENCE [LARGE SCALE GENOMIC DNA]</scope>
    <source>
        <strain evidence="3 4">EXF-8621</strain>
    </source>
</reference>
<dbReference type="GO" id="GO:0006749">
    <property type="term" value="P:glutathione metabolic process"/>
    <property type="evidence" value="ECO:0007669"/>
    <property type="project" value="InterPro"/>
</dbReference>
<evidence type="ECO:0000313" key="4">
    <source>
        <dbReference type="Proteomes" id="UP000306954"/>
    </source>
</evidence>
<feature type="domain" description="Metallo-beta-lactamase" evidence="2">
    <location>
        <begin position="55"/>
        <end position="243"/>
    </location>
</feature>
<dbReference type="InterPro" id="IPR051682">
    <property type="entry name" value="Mito_Persulfide_Diox"/>
</dbReference>
<sequence length="330" mass="35815">MIAKIIRNRNWKVAGGIKGGIRLQSTAAATPTPPFRTHVAANTPTTQTFYDKDSSTWTYVLHCPRTLQAAVIDPVLDYDSNSGHVSTQSADGLLAHISTSKLDVRHILETHAHADHLTAARYLRHHLHAPVSIGKRIVDVQRTFGPKYNLSLDSLQGSFDGLLDDGETISLGDCSGSVIHLPGHTPDHVGYVFGGHVFTGDSIFLAPTHTARADFPGGVASQLESSIDRLMSLAGDTKLFVGHDYPADGKQVSCSTTVADQLLLNDHIKMDHFAQFRMEKDSSLNTPKLLHPAIQFNIRGGRLPPADEDGVSRMRIPITTKPAYHAGIIS</sequence>
<protein>
    <recommendedName>
        <fullName evidence="2">Metallo-beta-lactamase domain-containing protein</fullName>
    </recommendedName>
</protein>
<dbReference type="AlphaFoldDB" id="A0A4T0H803"/>
<dbReference type="SMART" id="SM00849">
    <property type="entry name" value="Lactamase_B"/>
    <property type="match status" value="1"/>
</dbReference>
<organism evidence="3 4">
    <name type="scientific">Wallemia ichthyophaga</name>
    <dbReference type="NCBI Taxonomy" id="245174"/>
    <lineage>
        <taxon>Eukaryota</taxon>
        <taxon>Fungi</taxon>
        <taxon>Dikarya</taxon>
        <taxon>Basidiomycota</taxon>
        <taxon>Wallemiomycotina</taxon>
        <taxon>Wallemiomycetes</taxon>
        <taxon>Wallemiales</taxon>
        <taxon>Wallemiaceae</taxon>
        <taxon>Wallemia</taxon>
    </lineage>
</organism>
<evidence type="ECO:0000256" key="1">
    <source>
        <dbReference type="ARBA" id="ARBA00022723"/>
    </source>
</evidence>
<evidence type="ECO:0000259" key="2">
    <source>
        <dbReference type="SMART" id="SM00849"/>
    </source>
</evidence>
<dbReference type="SUPFAM" id="SSF56281">
    <property type="entry name" value="Metallo-hydrolase/oxidoreductase"/>
    <property type="match status" value="1"/>
</dbReference>